<evidence type="ECO:0000313" key="1">
    <source>
        <dbReference type="EMBL" id="OGK41578.1"/>
    </source>
</evidence>
<dbReference type="EMBL" id="MGAF01000017">
    <property type="protein sequence ID" value="OGK41578.1"/>
    <property type="molecule type" value="Genomic_DNA"/>
</dbReference>
<name>A0A1F7IDZ4_9BACT</name>
<organism evidence="1 2">
    <name type="scientific">Candidatus Roizmanbacteria bacterium RIFCSPLOWO2_01_FULL_35_13</name>
    <dbReference type="NCBI Taxonomy" id="1802055"/>
    <lineage>
        <taxon>Bacteria</taxon>
        <taxon>Candidatus Roizmaniibacteriota</taxon>
    </lineage>
</organism>
<dbReference type="NCBIfam" id="TIGR03187">
    <property type="entry name" value="DGQHR"/>
    <property type="match status" value="1"/>
</dbReference>
<evidence type="ECO:0008006" key="3">
    <source>
        <dbReference type="Google" id="ProtNLM"/>
    </source>
</evidence>
<dbReference type="Proteomes" id="UP000179270">
    <property type="component" value="Unassembled WGS sequence"/>
</dbReference>
<sequence>MSKYVSGVLIKNSDLDRVAKLKAKPVIEETVDKPLALKYKEQNWIIQKKYKKTLRILKYKTPDELFEDEIWLLFKKMGFKEMNEDRQLRIGVGTNQRQIDVFAKDDNHICLIECKTAEKPTKKDLSKDIREILHTKKEIIDSLREHYQDYYRCTFFLITKNIILTENNIKLAKENIEKNFFLWTEKETQSYMTMTEQFGAHARVIMYSNLFRNNKLLESIQVPAIRGGKGDNKYYYFVIQPEKLLSGITYIHRREERNPEEIMHTYQRMLNKTKLESIREYVQGGGYFANNIIVNFTNEPIFEQKGKVGDIVLGTLTLPRQYGSAWIIDGQHRLYGYLNSGKSEDAYIPVLAFDNIAVKDQAKLFVDINKEQKPVSAGLLWDLYSDLYTDSTDTRQQELRAISQISKKLNSDKDSPLHQLIKLPSQSKDIQKKAHLSLTRICIAINENRLIRKKENLLFDENYDNTIDTALEVIKEYLSTISKSFPEDWEKAEKGLLCSNVGIRILLNILRQLLRYLEFYEDKSIYFAKNKDRFNEKTIEILKPVIEKIKNMTQEERNKIRSDTNREMIVENTQKLLWDLKERTDFGIELWKKGGWNPGIPENESDERIKDLIDETEVELKSFIIQELKLLFGKEWWEKGIPSDTEEYIKNIIKKDISKSPWKEDRLTSLPQEEKLRFASTSHLKDLIIKKNNWVQFEKCFAKDKEIVSTAFKFYETLRNKYMHPDRIKDLDDIEKGLGYWNMRWLRKCIGLVELSTL</sequence>
<dbReference type="InterPro" id="IPR017601">
    <property type="entry name" value="DGQHR-contain_dom"/>
</dbReference>
<accession>A0A1F7IDZ4</accession>
<comment type="caution">
    <text evidence="1">The sequence shown here is derived from an EMBL/GenBank/DDBJ whole genome shotgun (WGS) entry which is preliminary data.</text>
</comment>
<proteinExistence type="predicted"/>
<protein>
    <recommendedName>
        <fullName evidence="3">DGQHR domain-containing protein</fullName>
    </recommendedName>
</protein>
<dbReference type="AlphaFoldDB" id="A0A1F7IDZ4"/>
<reference evidence="1 2" key="1">
    <citation type="journal article" date="2016" name="Nat. Commun.">
        <title>Thousands of microbial genomes shed light on interconnected biogeochemical processes in an aquifer system.</title>
        <authorList>
            <person name="Anantharaman K."/>
            <person name="Brown C.T."/>
            <person name="Hug L.A."/>
            <person name="Sharon I."/>
            <person name="Castelle C.J."/>
            <person name="Probst A.J."/>
            <person name="Thomas B.C."/>
            <person name="Singh A."/>
            <person name="Wilkins M.J."/>
            <person name="Karaoz U."/>
            <person name="Brodie E.L."/>
            <person name="Williams K.H."/>
            <person name="Hubbard S.S."/>
            <person name="Banfield J.F."/>
        </authorList>
    </citation>
    <scope>NUCLEOTIDE SEQUENCE [LARGE SCALE GENOMIC DNA]</scope>
</reference>
<dbReference type="CDD" id="cd16413">
    <property type="entry name" value="DGQHR_domain"/>
    <property type="match status" value="1"/>
</dbReference>
<evidence type="ECO:0000313" key="2">
    <source>
        <dbReference type="Proteomes" id="UP000179270"/>
    </source>
</evidence>
<dbReference type="InterPro" id="IPR011335">
    <property type="entry name" value="Restrct_endonuc-II-like"/>
</dbReference>
<dbReference type="STRING" id="1802055.A3A74_08145"/>
<dbReference type="SUPFAM" id="SSF52980">
    <property type="entry name" value="Restriction endonuclease-like"/>
    <property type="match status" value="1"/>
</dbReference>
<gene>
    <name evidence="1" type="ORF">A3A74_08145</name>
</gene>